<keyword evidence="2" id="KW-1185">Reference proteome</keyword>
<accession>A0A918BXA2</accession>
<reference evidence="1" key="2">
    <citation type="submission" date="2020-09" db="EMBL/GenBank/DDBJ databases">
        <authorList>
            <person name="Sun Q."/>
            <person name="Ohkuma M."/>
        </authorList>
    </citation>
    <scope>NUCLEOTIDE SEQUENCE</scope>
    <source>
        <strain evidence="1">JCM 4403</strain>
    </source>
</reference>
<comment type="caution">
    <text evidence="1">The sequence shown here is derived from an EMBL/GenBank/DDBJ whole genome shotgun (WGS) entry which is preliminary data.</text>
</comment>
<proteinExistence type="predicted"/>
<dbReference type="RefSeq" id="WP_189560315.1">
    <property type="nucleotide sequence ID" value="NZ_BMTU01000011.1"/>
</dbReference>
<dbReference type="EMBL" id="BMTU01000011">
    <property type="protein sequence ID" value="GGQ96911.1"/>
    <property type="molecule type" value="Genomic_DNA"/>
</dbReference>
<organism evidence="1 2">
    <name type="scientific">Streptomyces pilosus</name>
    <dbReference type="NCBI Taxonomy" id="28893"/>
    <lineage>
        <taxon>Bacteria</taxon>
        <taxon>Bacillati</taxon>
        <taxon>Actinomycetota</taxon>
        <taxon>Actinomycetes</taxon>
        <taxon>Kitasatosporales</taxon>
        <taxon>Streptomycetaceae</taxon>
        <taxon>Streptomyces</taxon>
    </lineage>
</organism>
<evidence type="ECO:0000313" key="2">
    <source>
        <dbReference type="Proteomes" id="UP000656732"/>
    </source>
</evidence>
<protein>
    <submittedName>
        <fullName evidence="1">Uncharacterized protein</fullName>
    </submittedName>
</protein>
<reference evidence="1" key="1">
    <citation type="journal article" date="2014" name="Int. J. Syst. Evol. Microbiol.">
        <title>Complete genome sequence of Corynebacterium casei LMG S-19264T (=DSM 44701T), isolated from a smear-ripened cheese.</title>
        <authorList>
            <consortium name="US DOE Joint Genome Institute (JGI-PGF)"/>
            <person name="Walter F."/>
            <person name="Albersmeier A."/>
            <person name="Kalinowski J."/>
            <person name="Ruckert C."/>
        </authorList>
    </citation>
    <scope>NUCLEOTIDE SEQUENCE</scope>
    <source>
        <strain evidence="1">JCM 4403</strain>
    </source>
</reference>
<name>A0A918BXA2_9ACTN</name>
<evidence type="ECO:0000313" key="1">
    <source>
        <dbReference type="EMBL" id="GGQ96911.1"/>
    </source>
</evidence>
<sequence>MPADLVRPELQRLPGVVRQDPDRSAAALAALFEVSDAAMGVRLINLGLVS</sequence>
<dbReference type="Proteomes" id="UP000656732">
    <property type="component" value="Unassembled WGS sequence"/>
</dbReference>
<gene>
    <name evidence="1" type="ORF">GCM10010280_50700</name>
</gene>
<dbReference type="AlphaFoldDB" id="A0A918BXA2"/>